<dbReference type="EMBL" id="RQYC01000005">
    <property type="protein sequence ID" value="RRD90526.1"/>
    <property type="molecule type" value="Genomic_DNA"/>
</dbReference>
<evidence type="ECO:0000313" key="10">
    <source>
        <dbReference type="EMBL" id="RRD90526.1"/>
    </source>
</evidence>
<keyword evidence="4" id="KW-0813">Transport</keyword>
<keyword evidence="3 8" id="KW-0274">FAD</keyword>
<dbReference type="InterPro" id="IPR029035">
    <property type="entry name" value="DHS-like_NAD/FAD-binding_dom"/>
</dbReference>
<dbReference type="FunFam" id="3.40.50.1220:FF:000001">
    <property type="entry name" value="Electron transfer flavoprotein, alpha subunit"/>
    <property type="match status" value="1"/>
</dbReference>
<comment type="cofactor">
    <cofactor evidence="8">
        <name>FAD</name>
        <dbReference type="ChEBI" id="CHEBI:57692"/>
    </cofactor>
    <text evidence="8">Binds 1 FAD per dimer.</text>
</comment>
<evidence type="ECO:0000256" key="5">
    <source>
        <dbReference type="ARBA" id="ARBA00025649"/>
    </source>
</evidence>
<dbReference type="OrthoDB" id="9770286at2"/>
<evidence type="ECO:0000256" key="1">
    <source>
        <dbReference type="ARBA" id="ARBA00005817"/>
    </source>
</evidence>
<dbReference type="AlphaFoldDB" id="A0A3P2A6M0"/>
<keyword evidence="4" id="KW-0249">Electron transport</keyword>
<comment type="similarity">
    <text evidence="1">Belongs to the ETF alpha-subunit/FixB family.</text>
</comment>
<feature type="binding site" evidence="8">
    <location>
        <begin position="242"/>
        <end position="246"/>
    </location>
    <ligand>
        <name>FAD</name>
        <dbReference type="ChEBI" id="CHEBI:57692"/>
    </ligand>
</feature>
<dbReference type="InterPro" id="IPR001308">
    <property type="entry name" value="ETF_a/FixB"/>
</dbReference>
<dbReference type="Pfam" id="PF00766">
    <property type="entry name" value="ETF_alpha"/>
    <property type="match status" value="1"/>
</dbReference>
<evidence type="ECO:0000313" key="11">
    <source>
        <dbReference type="Proteomes" id="UP000269923"/>
    </source>
</evidence>
<name>A0A3P2A6M0_9NEIS</name>
<proteinExistence type="inferred from homology"/>
<feature type="binding site" evidence="8">
    <location>
        <position position="202"/>
    </location>
    <ligand>
        <name>FAD</name>
        <dbReference type="ChEBI" id="CHEBI:57692"/>
    </ligand>
</feature>
<dbReference type="GO" id="GO:0033539">
    <property type="term" value="P:fatty acid beta-oxidation using acyl-CoA dehydrogenase"/>
    <property type="evidence" value="ECO:0007669"/>
    <property type="project" value="TreeGrafter"/>
</dbReference>
<comment type="caution">
    <text evidence="10">The sequence shown here is derived from an EMBL/GenBank/DDBJ whole genome shotgun (WGS) entry which is preliminary data.</text>
</comment>
<protein>
    <recommendedName>
        <fullName evidence="6">Electron transfer flavoprotein subunit alpha</fullName>
    </recommendedName>
    <alternativeName>
        <fullName evidence="7">Electron transfer flavoprotein large subunit</fullName>
    </alternativeName>
</protein>
<dbReference type="InterPro" id="IPR014729">
    <property type="entry name" value="Rossmann-like_a/b/a_fold"/>
</dbReference>
<dbReference type="PANTHER" id="PTHR43153">
    <property type="entry name" value="ELECTRON TRANSFER FLAVOPROTEIN ALPHA"/>
    <property type="match status" value="1"/>
</dbReference>
<dbReference type="Gene3D" id="3.40.50.620">
    <property type="entry name" value="HUPs"/>
    <property type="match status" value="1"/>
</dbReference>
<evidence type="ECO:0000256" key="7">
    <source>
        <dbReference type="ARBA" id="ARBA00079299"/>
    </source>
</evidence>
<sequence length="314" mass="32795">MTTLVFAEHDGKQLAPATRHAVTAAARLGEVHILVAGKAVRHIAEAAARISGVSRVLLAEAEHYEHLLAEETAPLLVSLAKPYRYLAAAASGFGKNTMPRAAALLDCPQVSDLTDVVDANTFVRPIYAGNVLATVRSDADKLVLTVRASAFDAAADHNDTPAEIHTVPAAPAQQLSRFVRRELTVSERPELTQARVVVSGGRGLGSAEQFDALITPLADSLGAAIGASRAAVDAEYAPNDYQVGQTGKIVAPDVYIAVGISGAIQHLAGMQGSKTVVAINKDPDAPIFAAADYALVGDLFEIVPQLTAAIKQIS</sequence>
<dbReference type="PIRSF" id="PIRSF000089">
    <property type="entry name" value="Electra_flavoP_a"/>
    <property type="match status" value="1"/>
</dbReference>
<dbReference type="STRING" id="1121352.GCA_000620925_01650"/>
<feature type="binding site" evidence="8">
    <location>
        <begin position="259"/>
        <end position="266"/>
    </location>
    <ligand>
        <name>FAD</name>
        <dbReference type="ChEBI" id="CHEBI:57692"/>
    </ligand>
</feature>
<accession>A0A3P2A6M0</accession>
<dbReference type="InterPro" id="IPR014730">
    <property type="entry name" value="ETF_a/b_N"/>
</dbReference>
<feature type="binding site" evidence="8">
    <location>
        <position position="280"/>
    </location>
    <ligand>
        <name>FAD</name>
        <dbReference type="ChEBI" id="CHEBI:57692"/>
    </ligand>
</feature>
<organism evidence="10 11">
    <name type="scientific">Conchiformibius steedae</name>
    <dbReference type="NCBI Taxonomy" id="153493"/>
    <lineage>
        <taxon>Bacteria</taxon>
        <taxon>Pseudomonadati</taxon>
        <taxon>Pseudomonadota</taxon>
        <taxon>Betaproteobacteria</taxon>
        <taxon>Neisseriales</taxon>
        <taxon>Neisseriaceae</taxon>
        <taxon>Conchiformibius</taxon>
    </lineage>
</organism>
<dbReference type="Gene3D" id="3.40.50.1220">
    <property type="entry name" value="TPP-binding domain"/>
    <property type="match status" value="1"/>
</dbReference>
<evidence type="ECO:0000256" key="6">
    <source>
        <dbReference type="ARBA" id="ARBA00068674"/>
    </source>
</evidence>
<evidence type="ECO:0000256" key="8">
    <source>
        <dbReference type="PIRSR" id="PIRSR000089-1"/>
    </source>
</evidence>
<evidence type="ECO:0000256" key="3">
    <source>
        <dbReference type="ARBA" id="ARBA00022827"/>
    </source>
</evidence>
<dbReference type="GO" id="GO:0050660">
    <property type="term" value="F:flavin adenine dinucleotide binding"/>
    <property type="evidence" value="ECO:0007669"/>
    <property type="project" value="InterPro"/>
</dbReference>
<dbReference type="GO" id="GO:0009055">
    <property type="term" value="F:electron transfer activity"/>
    <property type="evidence" value="ECO:0007669"/>
    <property type="project" value="InterPro"/>
</dbReference>
<feature type="domain" description="Electron transfer flavoprotein alpha/beta-subunit N-terminal" evidence="9">
    <location>
        <begin position="3"/>
        <end position="182"/>
    </location>
</feature>
<reference evidence="10 11" key="1">
    <citation type="submission" date="2018-11" db="EMBL/GenBank/DDBJ databases">
        <title>Genomes From Bacteria Associated with the Canine Oral Cavity: a Test Case for Automated Genome-Based Taxonomic Assignment.</title>
        <authorList>
            <person name="Coil D.A."/>
            <person name="Jospin G."/>
            <person name="Darling A.E."/>
            <person name="Wallis C."/>
            <person name="Davis I.J."/>
            <person name="Harris S."/>
            <person name="Eisen J.A."/>
            <person name="Holcombe L.J."/>
            <person name="O'Flynn C."/>
        </authorList>
    </citation>
    <scope>NUCLEOTIDE SEQUENCE [LARGE SCALE GENOMIC DNA]</scope>
    <source>
        <strain evidence="10 11">COT-280</strain>
    </source>
</reference>
<dbReference type="Pfam" id="PF01012">
    <property type="entry name" value="ETF"/>
    <property type="match status" value="1"/>
</dbReference>
<dbReference type="Proteomes" id="UP000269923">
    <property type="component" value="Unassembled WGS sequence"/>
</dbReference>
<dbReference type="SMART" id="SM00893">
    <property type="entry name" value="ETF"/>
    <property type="match status" value="1"/>
</dbReference>
<dbReference type="InterPro" id="IPR033947">
    <property type="entry name" value="ETF_alpha_N"/>
</dbReference>
<feature type="binding site" evidence="8">
    <location>
        <begin position="228"/>
        <end position="229"/>
    </location>
    <ligand>
        <name>FAD</name>
        <dbReference type="ChEBI" id="CHEBI:57692"/>
    </ligand>
</feature>
<gene>
    <name evidence="10" type="ORF">EII21_04400</name>
</gene>
<dbReference type="SUPFAM" id="SSF52402">
    <property type="entry name" value="Adenine nucleotide alpha hydrolases-like"/>
    <property type="match status" value="1"/>
</dbReference>
<dbReference type="SUPFAM" id="SSF52467">
    <property type="entry name" value="DHS-like NAD/FAD-binding domain"/>
    <property type="match status" value="1"/>
</dbReference>
<evidence type="ECO:0000259" key="9">
    <source>
        <dbReference type="SMART" id="SM00893"/>
    </source>
</evidence>
<keyword evidence="2" id="KW-0285">Flavoprotein</keyword>
<dbReference type="RefSeq" id="WP_124794416.1">
    <property type="nucleotide sequence ID" value="NZ_RQYC01000005.1"/>
</dbReference>
<keyword evidence="11" id="KW-1185">Reference proteome</keyword>
<dbReference type="CDD" id="cd01715">
    <property type="entry name" value="ETF_alpha"/>
    <property type="match status" value="1"/>
</dbReference>
<dbReference type="InterPro" id="IPR014731">
    <property type="entry name" value="ETF_asu_C"/>
</dbReference>
<evidence type="ECO:0000256" key="4">
    <source>
        <dbReference type="ARBA" id="ARBA00022982"/>
    </source>
</evidence>
<evidence type="ECO:0000256" key="2">
    <source>
        <dbReference type="ARBA" id="ARBA00022630"/>
    </source>
</evidence>
<comment type="function">
    <text evidence="5">The electron transfer flavoprotein serves as a specific electron acceptor for other dehydrogenases. It transfers the electrons to the main respiratory chain via ETF-ubiquinone oxidoreductase (ETF dehydrogenase).</text>
</comment>
<dbReference type="PANTHER" id="PTHR43153:SF1">
    <property type="entry name" value="ELECTRON TRANSFER FLAVOPROTEIN SUBUNIT ALPHA, MITOCHONDRIAL"/>
    <property type="match status" value="1"/>
</dbReference>